<name>A0ABW3F1K4_9PROT</name>
<evidence type="ECO:0000313" key="7">
    <source>
        <dbReference type="Proteomes" id="UP001597128"/>
    </source>
</evidence>
<dbReference type="Proteomes" id="UP001597128">
    <property type="component" value="Unassembled WGS sequence"/>
</dbReference>
<dbReference type="PANTHER" id="PTHR39585:SF1">
    <property type="entry name" value="FAD ASSEMBLY FACTOR SDHE"/>
    <property type="match status" value="1"/>
</dbReference>
<dbReference type="InterPro" id="IPR050531">
    <property type="entry name" value="SdhE_FAD_assembly_factor"/>
</dbReference>
<keyword evidence="4" id="KW-0963">Cytoplasm</keyword>
<comment type="subcellular location">
    <subcellularLocation>
        <location evidence="1">Cytoplasm</location>
    </subcellularLocation>
</comment>
<evidence type="ECO:0000256" key="1">
    <source>
        <dbReference type="ARBA" id="ARBA00004496"/>
    </source>
</evidence>
<evidence type="ECO:0000256" key="4">
    <source>
        <dbReference type="ARBA" id="ARBA00022490"/>
    </source>
</evidence>
<dbReference type="RefSeq" id="WP_379055102.1">
    <property type="nucleotide sequence ID" value="NZ_JBHTKB010000001.1"/>
</dbReference>
<keyword evidence="5" id="KW-0143">Chaperone</keyword>
<evidence type="ECO:0000256" key="2">
    <source>
        <dbReference type="ARBA" id="ARBA00008571"/>
    </source>
</evidence>
<accession>A0ABW3F1K4</accession>
<dbReference type="InterPro" id="IPR036714">
    <property type="entry name" value="SDH_sf"/>
</dbReference>
<dbReference type="SUPFAM" id="SSF109910">
    <property type="entry name" value="YgfY-like"/>
    <property type="match status" value="1"/>
</dbReference>
<protein>
    <recommendedName>
        <fullName evidence="3">FAD assembly factor SdhE</fullName>
    </recommendedName>
</protein>
<evidence type="ECO:0000313" key="6">
    <source>
        <dbReference type="EMBL" id="MFD0912301.1"/>
    </source>
</evidence>
<dbReference type="InterPro" id="IPR005631">
    <property type="entry name" value="SDH"/>
</dbReference>
<reference evidence="7" key="1">
    <citation type="journal article" date="2019" name="Int. J. Syst. Evol. Microbiol.">
        <title>The Global Catalogue of Microorganisms (GCM) 10K type strain sequencing project: providing services to taxonomists for standard genome sequencing and annotation.</title>
        <authorList>
            <consortium name="The Broad Institute Genomics Platform"/>
            <consortium name="The Broad Institute Genome Sequencing Center for Infectious Disease"/>
            <person name="Wu L."/>
            <person name="Ma J."/>
        </authorList>
    </citation>
    <scope>NUCLEOTIDE SEQUENCE [LARGE SCALE GENOMIC DNA]</scope>
    <source>
        <strain evidence="7">CCUG 58412</strain>
    </source>
</reference>
<dbReference type="Gene3D" id="1.10.150.250">
    <property type="entry name" value="Flavinator of succinate dehydrogenase"/>
    <property type="match status" value="1"/>
</dbReference>
<comment type="caution">
    <text evidence="6">The sequence shown here is derived from an EMBL/GenBank/DDBJ whole genome shotgun (WGS) entry which is preliminary data.</text>
</comment>
<keyword evidence="7" id="KW-1185">Reference proteome</keyword>
<evidence type="ECO:0000256" key="5">
    <source>
        <dbReference type="ARBA" id="ARBA00023186"/>
    </source>
</evidence>
<dbReference type="PANTHER" id="PTHR39585">
    <property type="entry name" value="FAD ASSEMBLY FACTOR SDHE"/>
    <property type="match status" value="1"/>
</dbReference>
<sequence length="100" mass="11371">MLNAEILREAEQRRLAWRCRRGMLELDIVLQRFVSEHFNGLTLAEMAQLDLLLELPDNVFWDLIQETGTQAAMITALAAEHAAVLQKLRLSRPSAEQEAA</sequence>
<dbReference type="EMBL" id="JBHTKB010000001">
    <property type="protein sequence ID" value="MFD0912301.1"/>
    <property type="molecule type" value="Genomic_DNA"/>
</dbReference>
<gene>
    <name evidence="6" type="ORF">ACFQ1Z_01950</name>
</gene>
<comment type="similarity">
    <text evidence="2">Belongs to the SdhE FAD assembly factor family.</text>
</comment>
<proteinExistence type="inferred from homology"/>
<organism evidence="6 7">
    <name type="scientific">Methylophilus luteus</name>
    <dbReference type="NCBI Taxonomy" id="640108"/>
    <lineage>
        <taxon>Bacteria</taxon>
        <taxon>Pseudomonadati</taxon>
        <taxon>Pseudomonadota</taxon>
        <taxon>Betaproteobacteria</taxon>
        <taxon>Nitrosomonadales</taxon>
        <taxon>Methylophilaceae</taxon>
        <taxon>Methylophilus</taxon>
    </lineage>
</organism>
<dbReference type="Pfam" id="PF03937">
    <property type="entry name" value="Sdh5"/>
    <property type="match status" value="1"/>
</dbReference>
<evidence type="ECO:0000256" key="3">
    <source>
        <dbReference type="ARBA" id="ARBA00019418"/>
    </source>
</evidence>